<reference evidence="1 2" key="1">
    <citation type="submission" date="2017-01" db="EMBL/GenBank/DDBJ databases">
        <title>Draft genome sequence of Bacillus oleronius.</title>
        <authorList>
            <person name="Allam M."/>
        </authorList>
    </citation>
    <scope>NUCLEOTIDE SEQUENCE [LARGE SCALE GENOMIC DNA]</scope>
    <source>
        <strain evidence="1 2">DSM 9356</strain>
    </source>
</reference>
<dbReference type="Proteomes" id="UP000189761">
    <property type="component" value="Unassembled WGS sequence"/>
</dbReference>
<keyword evidence="2" id="KW-1185">Reference proteome</keyword>
<name>A0A8E2IAG8_9BACI</name>
<accession>A0A8E2IAG8</accession>
<dbReference type="EMBL" id="MTLA01000050">
    <property type="protein sequence ID" value="OOP69557.1"/>
    <property type="molecule type" value="Genomic_DNA"/>
</dbReference>
<evidence type="ECO:0000313" key="2">
    <source>
        <dbReference type="Proteomes" id="UP000189761"/>
    </source>
</evidence>
<gene>
    <name evidence="1" type="ORF">BWZ43_04670</name>
</gene>
<dbReference type="AlphaFoldDB" id="A0A8E2IAG8"/>
<proteinExistence type="predicted"/>
<protein>
    <submittedName>
        <fullName evidence="1">Uncharacterized protein</fullName>
    </submittedName>
</protein>
<evidence type="ECO:0000313" key="1">
    <source>
        <dbReference type="EMBL" id="OOP69557.1"/>
    </source>
</evidence>
<sequence>MLRVTKAKTTPGQKFGKAAFLNAAKKTNERLLLQVLLKDGTTYTKEEVTKLVEDWKKKEVKA</sequence>
<comment type="caution">
    <text evidence="1">The sequence shown here is derived from an EMBL/GenBank/DDBJ whole genome shotgun (WGS) entry which is preliminary data.</text>
</comment>
<organism evidence="1 2">
    <name type="scientific">Heyndrickxia oleronia</name>
    <dbReference type="NCBI Taxonomy" id="38875"/>
    <lineage>
        <taxon>Bacteria</taxon>
        <taxon>Bacillati</taxon>
        <taxon>Bacillota</taxon>
        <taxon>Bacilli</taxon>
        <taxon>Bacillales</taxon>
        <taxon>Bacillaceae</taxon>
        <taxon>Heyndrickxia</taxon>
    </lineage>
</organism>